<dbReference type="Proteomes" id="UP000278006">
    <property type="component" value="Unassembled WGS sequence"/>
</dbReference>
<name>A0A3M6R0I0_9BURK</name>
<comment type="subcellular location">
    <subcellularLocation>
        <location evidence="1">Cell envelope</location>
    </subcellularLocation>
</comment>
<dbReference type="Pfam" id="PF01497">
    <property type="entry name" value="Peripla_BP_2"/>
    <property type="match status" value="1"/>
</dbReference>
<evidence type="ECO:0000256" key="3">
    <source>
        <dbReference type="ARBA" id="ARBA00022448"/>
    </source>
</evidence>
<comment type="caution">
    <text evidence="7">The sequence shown here is derived from an EMBL/GenBank/DDBJ whole genome shotgun (WGS) entry which is preliminary data.</text>
</comment>
<keyword evidence="5" id="KW-0732">Signal</keyword>
<keyword evidence="4" id="KW-0408">Iron</keyword>
<gene>
    <name evidence="7" type="ORF">D8I35_06585</name>
</gene>
<evidence type="ECO:0000256" key="4">
    <source>
        <dbReference type="ARBA" id="ARBA00022496"/>
    </source>
</evidence>
<dbReference type="PANTHER" id="PTHR30532:SF1">
    <property type="entry name" value="IRON(3+)-HYDROXAMATE-BINDING PROTEIN FHUD"/>
    <property type="match status" value="1"/>
</dbReference>
<dbReference type="InterPro" id="IPR051313">
    <property type="entry name" value="Bact_iron-sidero_bind"/>
</dbReference>
<dbReference type="GO" id="GO:1901678">
    <property type="term" value="P:iron coordination entity transport"/>
    <property type="evidence" value="ECO:0007669"/>
    <property type="project" value="UniProtKB-ARBA"/>
</dbReference>
<feature type="domain" description="Fe/B12 periplasmic-binding" evidence="6">
    <location>
        <begin position="50"/>
        <end position="319"/>
    </location>
</feature>
<dbReference type="PROSITE" id="PS50983">
    <property type="entry name" value="FE_B12_PBP"/>
    <property type="match status" value="1"/>
</dbReference>
<evidence type="ECO:0000313" key="7">
    <source>
        <dbReference type="EMBL" id="RMX08711.1"/>
    </source>
</evidence>
<dbReference type="PANTHER" id="PTHR30532">
    <property type="entry name" value="IRON III DICITRATE-BINDING PERIPLASMIC PROTEIN"/>
    <property type="match status" value="1"/>
</dbReference>
<organism evidence="7 8">
    <name type="scientific">Corticibacter populi</name>
    <dbReference type="NCBI Taxonomy" id="1550736"/>
    <lineage>
        <taxon>Bacteria</taxon>
        <taxon>Pseudomonadati</taxon>
        <taxon>Pseudomonadota</taxon>
        <taxon>Betaproteobacteria</taxon>
        <taxon>Burkholderiales</taxon>
        <taxon>Comamonadaceae</taxon>
        <taxon>Corticibacter</taxon>
    </lineage>
</organism>
<evidence type="ECO:0000313" key="8">
    <source>
        <dbReference type="Proteomes" id="UP000278006"/>
    </source>
</evidence>
<keyword evidence="3" id="KW-0813">Transport</keyword>
<evidence type="ECO:0000256" key="5">
    <source>
        <dbReference type="ARBA" id="ARBA00022729"/>
    </source>
</evidence>
<dbReference type="OrthoDB" id="8891185at2"/>
<dbReference type="RefSeq" id="WP_122226836.1">
    <property type="nucleotide sequence ID" value="NZ_RDQO01000001.1"/>
</dbReference>
<sequence length="320" mass="34947">MLNTPHTRRRIQAATLCWLGTLTLRLAVAQSPICQDDAFGRTCLAAPAQRVAALENRHIENLLAVGLQPIAVSGKAAYARAYAAISPTLGAEVVDLGLAANPNLERMLTLQPDLIVGNARTVQKYHAVLRTIAPVLAFEVYPAEGGSQFDNMVDMFKADALAVGRLPQALAFMARLEAQLQDARQALAQAGWGGQTVVLANINAGITGADVMLFNSNSTPAELLRRMGLQYGYDDARHRQKAFNVTTVEALVPLQHVHLLYMPFNAAGVDKLMQSSVWRRLDFVEQSHVHALPYRQMYAGPMTAQAFIEDVLAVLLREPR</sequence>
<dbReference type="GO" id="GO:0030288">
    <property type="term" value="C:outer membrane-bounded periplasmic space"/>
    <property type="evidence" value="ECO:0007669"/>
    <property type="project" value="TreeGrafter"/>
</dbReference>
<dbReference type="Gene3D" id="3.40.50.1980">
    <property type="entry name" value="Nitrogenase molybdenum iron protein domain"/>
    <property type="match status" value="2"/>
</dbReference>
<evidence type="ECO:0000256" key="1">
    <source>
        <dbReference type="ARBA" id="ARBA00004196"/>
    </source>
</evidence>
<dbReference type="InterPro" id="IPR002491">
    <property type="entry name" value="ABC_transptr_periplasmic_BD"/>
</dbReference>
<accession>A0A3M6R0I0</accession>
<evidence type="ECO:0000256" key="2">
    <source>
        <dbReference type="ARBA" id="ARBA00008814"/>
    </source>
</evidence>
<dbReference type="EMBL" id="RDQO01000001">
    <property type="protein sequence ID" value="RMX08711.1"/>
    <property type="molecule type" value="Genomic_DNA"/>
</dbReference>
<proteinExistence type="inferred from homology"/>
<comment type="similarity">
    <text evidence="2">Belongs to the bacterial solute-binding protein 8 family.</text>
</comment>
<keyword evidence="8" id="KW-1185">Reference proteome</keyword>
<dbReference type="AlphaFoldDB" id="A0A3M6R0I0"/>
<protein>
    <recommendedName>
        <fullName evidence="6">Fe/B12 periplasmic-binding domain-containing protein</fullName>
    </recommendedName>
</protein>
<keyword evidence="4" id="KW-0410">Iron transport</keyword>
<dbReference type="SUPFAM" id="SSF53807">
    <property type="entry name" value="Helical backbone' metal receptor"/>
    <property type="match status" value="1"/>
</dbReference>
<keyword evidence="4" id="KW-0406">Ion transport</keyword>
<evidence type="ECO:0000259" key="6">
    <source>
        <dbReference type="PROSITE" id="PS50983"/>
    </source>
</evidence>
<reference evidence="7 8" key="1">
    <citation type="submission" date="2018-10" db="EMBL/GenBank/DDBJ databases">
        <title>Draft genome of Cortibacter populi DSM10536.</title>
        <authorList>
            <person name="Bernier A.-M."/>
            <person name="Bernard K."/>
        </authorList>
    </citation>
    <scope>NUCLEOTIDE SEQUENCE [LARGE SCALE GENOMIC DNA]</scope>
    <source>
        <strain evidence="7 8">DSM 105136</strain>
    </source>
</reference>